<proteinExistence type="inferred from homology"/>
<feature type="region of interest" description="Disordered" evidence="2">
    <location>
        <begin position="180"/>
        <end position="217"/>
    </location>
</feature>
<dbReference type="InterPro" id="IPR035979">
    <property type="entry name" value="RBD_domain_sf"/>
</dbReference>
<dbReference type="AlphaFoldDB" id="A0A9W8CN77"/>
<dbReference type="Gene3D" id="3.30.70.330">
    <property type="match status" value="1"/>
</dbReference>
<keyword evidence="4" id="KW-1185">Reference proteome</keyword>
<evidence type="ECO:0000313" key="3">
    <source>
        <dbReference type="EMBL" id="KAJ1648671.1"/>
    </source>
</evidence>
<dbReference type="InterPro" id="IPR012677">
    <property type="entry name" value="Nucleotide-bd_a/b_plait_sf"/>
</dbReference>
<organism evidence="3 4">
    <name type="scientific">Coemansia asiatica</name>
    <dbReference type="NCBI Taxonomy" id="1052880"/>
    <lineage>
        <taxon>Eukaryota</taxon>
        <taxon>Fungi</taxon>
        <taxon>Fungi incertae sedis</taxon>
        <taxon>Zoopagomycota</taxon>
        <taxon>Kickxellomycotina</taxon>
        <taxon>Kickxellomycetes</taxon>
        <taxon>Kickxellales</taxon>
        <taxon>Kickxellaceae</taxon>
        <taxon>Coemansia</taxon>
    </lineage>
</organism>
<comment type="similarity">
    <text evidence="1">Belongs to the RCAN family.</text>
</comment>
<dbReference type="GO" id="GO:0019722">
    <property type="term" value="P:calcium-mediated signaling"/>
    <property type="evidence" value="ECO:0007669"/>
    <property type="project" value="InterPro"/>
</dbReference>
<dbReference type="GO" id="GO:0005737">
    <property type="term" value="C:cytoplasm"/>
    <property type="evidence" value="ECO:0007669"/>
    <property type="project" value="TreeGrafter"/>
</dbReference>
<dbReference type="GO" id="GO:0003676">
    <property type="term" value="F:nucleic acid binding"/>
    <property type="evidence" value="ECO:0007669"/>
    <property type="project" value="InterPro"/>
</dbReference>
<name>A0A9W8CN77_9FUNG</name>
<sequence length="284" mass="30638">MATPSASRPEATNSLVILIDSFSDEACEIIHRELESVGPLWHFAKLPSFERCLAVFAHTADAQAAMRMLNSTSISTSDSSTDTNTVRMYYSMHTDMEQTKDRFLSVPNQEKLWLISPPGSPPINWRQTREEPPNAVHLDHRIHAALKELSLGQYTLNPADIPDYDSADEDVSAELGSFTLGPSALSDDSARPEIAAGGIDDSSASDDDCADAGRSAASKAGNITPTILIQNYDHVVNGSSAPSSSSLLLSGSEQGHRRPRLASRPPTHGAMTPHKYTSTARPPL</sequence>
<dbReference type="EMBL" id="JANBOH010000002">
    <property type="protein sequence ID" value="KAJ1648671.1"/>
    <property type="molecule type" value="Genomic_DNA"/>
</dbReference>
<evidence type="ECO:0000256" key="1">
    <source>
        <dbReference type="ARBA" id="ARBA00008209"/>
    </source>
</evidence>
<dbReference type="InterPro" id="IPR006931">
    <property type="entry name" value="Calcipressin"/>
</dbReference>
<dbReference type="Proteomes" id="UP001145021">
    <property type="component" value="Unassembled WGS sequence"/>
</dbReference>
<feature type="region of interest" description="Disordered" evidence="2">
    <location>
        <begin position="240"/>
        <end position="284"/>
    </location>
</feature>
<dbReference type="PANTHER" id="PTHR10300:SF14">
    <property type="entry name" value="PROTEIN SARAH"/>
    <property type="match status" value="1"/>
</dbReference>
<protein>
    <recommendedName>
        <fullName evidence="5">Calcipressin</fullName>
    </recommendedName>
</protein>
<feature type="compositionally biased region" description="Polar residues" evidence="2">
    <location>
        <begin position="275"/>
        <end position="284"/>
    </location>
</feature>
<accession>A0A9W8CN77</accession>
<evidence type="ECO:0008006" key="5">
    <source>
        <dbReference type="Google" id="ProtNLM"/>
    </source>
</evidence>
<feature type="compositionally biased region" description="Low complexity" evidence="2">
    <location>
        <begin position="240"/>
        <end position="252"/>
    </location>
</feature>
<comment type="caution">
    <text evidence="3">The sequence shown here is derived from an EMBL/GenBank/DDBJ whole genome shotgun (WGS) entry which is preliminary data.</text>
</comment>
<evidence type="ECO:0000313" key="4">
    <source>
        <dbReference type="Proteomes" id="UP001145021"/>
    </source>
</evidence>
<dbReference type="PANTHER" id="PTHR10300">
    <property type="entry name" value="CALCIPRESSIN"/>
    <property type="match status" value="1"/>
</dbReference>
<dbReference type="GO" id="GO:0005634">
    <property type="term" value="C:nucleus"/>
    <property type="evidence" value="ECO:0007669"/>
    <property type="project" value="TreeGrafter"/>
</dbReference>
<dbReference type="SUPFAM" id="SSF54928">
    <property type="entry name" value="RNA-binding domain, RBD"/>
    <property type="match status" value="1"/>
</dbReference>
<reference evidence="3" key="1">
    <citation type="submission" date="2022-07" db="EMBL/GenBank/DDBJ databases">
        <title>Phylogenomic reconstructions and comparative analyses of Kickxellomycotina fungi.</title>
        <authorList>
            <person name="Reynolds N.K."/>
            <person name="Stajich J.E."/>
            <person name="Barry K."/>
            <person name="Grigoriev I.V."/>
            <person name="Crous P."/>
            <person name="Smith M.E."/>
        </authorList>
    </citation>
    <scope>NUCLEOTIDE SEQUENCE</scope>
    <source>
        <strain evidence="3">NBRC 105413</strain>
    </source>
</reference>
<dbReference type="Pfam" id="PF04847">
    <property type="entry name" value="Calcipressin"/>
    <property type="match status" value="1"/>
</dbReference>
<gene>
    <name evidence="3" type="ORF">LPJ64_000125</name>
</gene>
<dbReference type="GO" id="GO:0008597">
    <property type="term" value="F:calcium-dependent protein serine/threonine phosphatase regulator activity"/>
    <property type="evidence" value="ECO:0007669"/>
    <property type="project" value="TreeGrafter"/>
</dbReference>
<evidence type="ECO:0000256" key="2">
    <source>
        <dbReference type="SAM" id="MobiDB-lite"/>
    </source>
</evidence>